<dbReference type="InterPro" id="IPR038084">
    <property type="entry name" value="PduO/GlcC-like_sf"/>
</dbReference>
<dbReference type="InterPro" id="IPR005624">
    <property type="entry name" value="PduO/GlcC-like"/>
</dbReference>
<gene>
    <name evidence="1" type="ORF">RIF25_16750</name>
</gene>
<dbReference type="RefSeq" id="WP_322879651.1">
    <property type="nucleotide sequence ID" value="NZ_JAVMIP010000030.1"/>
</dbReference>
<dbReference type="PANTHER" id="PTHR34309:SF10">
    <property type="entry name" value="SLR1406 PROTEIN"/>
    <property type="match status" value="1"/>
</dbReference>
<accession>A0AAE4FVU1</accession>
<dbReference type="EMBL" id="JAVMIP010000030">
    <property type="protein sequence ID" value="MDS3862447.1"/>
    <property type="molecule type" value="Genomic_DNA"/>
</dbReference>
<evidence type="ECO:0000313" key="1">
    <source>
        <dbReference type="EMBL" id="MDS3862447.1"/>
    </source>
</evidence>
<evidence type="ECO:0000313" key="2">
    <source>
        <dbReference type="Proteomes" id="UP001268256"/>
    </source>
</evidence>
<dbReference type="Gene3D" id="3.30.450.150">
    <property type="entry name" value="Haem-degrading domain"/>
    <property type="match status" value="1"/>
</dbReference>
<dbReference type="SUPFAM" id="SSF143744">
    <property type="entry name" value="GlcG-like"/>
    <property type="match status" value="1"/>
</dbReference>
<dbReference type="Pfam" id="PF03928">
    <property type="entry name" value="HbpS-like"/>
    <property type="match status" value="1"/>
</dbReference>
<protein>
    <submittedName>
        <fullName evidence="1">Heme-binding protein</fullName>
    </submittedName>
</protein>
<proteinExistence type="predicted"/>
<dbReference type="PANTHER" id="PTHR34309">
    <property type="entry name" value="SLR1406 PROTEIN"/>
    <property type="match status" value="1"/>
</dbReference>
<comment type="caution">
    <text evidence="1">The sequence shown here is derived from an EMBL/GenBank/DDBJ whole genome shotgun (WGS) entry which is preliminary data.</text>
</comment>
<organism evidence="1 2">
    <name type="scientific">Pseudocalidococcus azoricus BACA0444</name>
    <dbReference type="NCBI Taxonomy" id="2918990"/>
    <lineage>
        <taxon>Bacteria</taxon>
        <taxon>Bacillati</taxon>
        <taxon>Cyanobacteriota</taxon>
        <taxon>Cyanophyceae</taxon>
        <taxon>Acaryochloridales</taxon>
        <taxon>Thermosynechococcaceae</taxon>
        <taxon>Pseudocalidococcus</taxon>
        <taxon>Pseudocalidococcus azoricus</taxon>
    </lineage>
</organism>
<name>A0AAE4FVU1_9CYAN</name>
<keyword evidence="2" id="KW-1185">Reference proteome</keyword>
<reference evidence="2" key="1">
    <citation type="submission" date="2023-07" db="EMBL/GenBank/DDBJ databases">
        <authorList>
            <person name="Luz R."/>
            <person name="Cordeiro R."/>
            <person name="Fonseca A."/>
            <person name="Goncalves V."/>
        </authorList>
    </citation>
    <scope>NUCLEOTIDE SEQUENCE [LARGE SCALE GENOMIC DNA]</scope>
    <source>
        <strain evidence="2">BACA0444</strain>
    </source>
</reference>
<sequence>MPAVALEETPVLSAKIALKAAEAGIEACRVQGYGVTATVVNPEGNVIVVIRSDGAGVHTVQTAFNKAYSAVTLANNHNLDTTSGILASMQAKGAVGVGTWPMPPDPLRGITLFPGGVRLMSKGKLVGGLGISGTPVGMTDEGCALKGRDAILNDLK</sequence>
<dbReference type="Proteomes" id="UP001268256">
    <property type="component" value="Unassembled WGS sequence"/>
</dbReference>
<dbReference type="InterPro" id="IPR052517">
    <property type="entry name" value="GlcG_carb_metab_protein"/>
</dbReference>
<dbReference type="AlphaFoldDB" id="A0AAE4FVU1"/>